<dbReference type="Gene3D" id="2.60.40.4390">
    <property type="match status" value="1"/>
</dbReference>
<comment type="function">
    <text evidence="4">Flagellin is the subunit protein which polymerizes to form the filaments of bacterial flagella.</text>
</comment>
<reference evidence="7 8" key="1">
    <citation type="submission" date="2019-06" db="EMBL/GenBank/DDBJ databases">
        <title>Complete genome of Shewanella marisflavi ECSMB14101, a mussel settlement-inducing bacterium isolated from East China Sea.</title>
        <authorList>
            <person name="Yang J."/>
            <person name="Liang X."/>
            <person name="Chang R."/>
            <person name="Peng L."/>
        </authorList>
    </citation>
    <scope>NUCLEOTIDE SEQUENCE [LARGE SCALE GENOMIC DNA]</scope>
    <source>
        <strain evidence="7 8">ECSMB14101</strain>
    </source>
</reference>
<dbReference type="PANTHER" id="PTHR42792:SF2">
    <property type="entry name" value="FLAGELLIN"/>
    <property type="match status" value="1"/>
</dbReference>
<dbReference type="InterPro" id="IPR046358">
    <property type="entry name" value="Flagellin_C"/>
</dbReference>
<dbReference type="Proteomes" id="UP000318758">
    <property type="component" value="Chromosome"/>
</dbReference>
<evidence type="ECO:0000256" key="2">
    <source>
        <dbReference type="ARBA" id="ARBA00022525"/>
    </source>
</evidence>
<evidence type="ECO:0000256" key="3">
    <source>
        <dbReference type="ARBA" id="ARBA00023143"/>
    </source>
</evidence>
<keyword evidence="3 4" id="KW-0975">Bacterial flagellum</keyword>
<keyword evidence="8" id="KW-1185">Reference proteome</keyword>
<comment type="similarity">
    <text evidence="1 4">Belongs to the bacterial flagellin family.</text>
</comment>
<dbReference type="InterPro" id="IPR042187">
    <property type="entry name" value="Flagellin_C_sub2"/>
</dbReference>
<keyword evidence="2 4" id="KW-0964">Secreted</keyword>
<dbReference type="Gene3D" id="1.20.1330.10">
    <property type="entry name" value="f41 fragment of flagellin, N-terminal domain"/>
    <property type="match status" value="1"/>
</dbReference>
<keyword evidence="7" id="KW-0966">Cell projection</keyword>
<gene>
    <name evidence="7" type="ORF">FGA12_12570</name>
</gene>
<dbReference type="RefSeq" id="WP_140946916.1">
    <property type="nucleotide sequence ID" value="NZ_CP041153.1"/>
</dbReference>
<dbReference type="Pfam" id="PF00669">
    <property type="entry name" value="Flagellin_N"/>
    <property type="match status" value="1"/>
</dbReference>
<accession>A0ABX5WQK5</accession>
<sequence>MAISVNTNVTSMKAQNNLNGANSNLKTSMERLASGLRINSAKDDAAGLQISNRMTSQINGIGVAMRNANDGISIAQTAEGAMQESTNILQRMRDLSLQSANGSNSAEDRAAMQKEIGALQTELTRIADTTSFGGQKLLNGNYGTQSFQVGSNANETISLTLGDVSADSIGKEGKTVVGTYTALETTAVIADATYSFTYTPSGGSAETLDVDFSDVTDAAGAVDAINNALNGASKSTGVFAELDAAGTGFSFKGIANNGDTLALTEAAAPATAFALGADDSANATSRVSDVDISTYAGSQNAITIIDAAIANIDSQRADLGAVQNRMNFTINNLSNIQSNVTDARSRIQDVDFASETAQLTKQQILSQTSSAMLAQANQIPQTALSLL</sequence>
<evidence type="ECO:0000313" key="7">
    <source>
        <dbReference type="EMBL" id="QDF75910.1"/>
    </source>
</evidence>
<comment type="subcellular location">
    <subcellularLocation>
        <location evidence="4">Secreted</location>
    </subcellularLocation>
    <subcellularLocation>
        <location evidence="4">Bacterial flagellum</location>
    </subcellularLocation>
</comment>
<protein>
    <recommendedName>
        <fullName evidence="4">Flagellin</fullName>
    </recommendedName>
</protein>
<proteinExistence type="inferred from homology"/>
<evidence type="ECO:0000259" key="6">
    <source>
        <dbReference type="Pfam" id="PF00700"/>
    </source>
</evidence>
<keyword evidence="7" id="KW-0282">Flagellum</keyword>
<dbReference type="Gene3D" id="6.10.10.10">
    <property type="entry name" value="Flagellar export chaperone, C-terminal domain"/>
    <property type="match status" value="1"/>
</dbReference>
<keyword evidence="7" id="KW-0969">Cilium</keyword>
<feature type="domain" description="Flagellin C-terminal" evidence="6">
    <location>
        <begin position="302"/>
        <end position="387"/>
    </location>
</feature>
<organism evidence="7 8">
    <name type="scientific">Shewanella marisflavi</name>
    <dbReference type="NCBI Taxonomy" id="260364"/>
    <lineage>
        <taxon>Bacteria</taxon>
        <taxon>Pseudomonadati</taxon>
        <taxon>Pseudomonadota</taxon>
        <taxon>Gammaproteobacteria</taxon>
        <taxon>Alteromonadales</taxon>
        <taxon>Shewanellaceae</taxon>
        <taxon>Shewanella</taxon>
    </lineage>
</organism>
<dbReference type="InterPro" id="IPR001492">
    <property type="entry name" value="Flagellin"/>
</dbReference>
<dbReference type="SUPFAM" id="SSF64518">
    <property type="entry name" value="Phase 1 flagellin"/>
    <property type="match status" value="1"/>
</dbReference>
<dbReference type="PRINTS" id="PR00207">
    <property type="entry name" value="FLAGELLIN"/>
</dbReference>
<evidence type="ECO:0000313" key="8">
    <source>
        <dbReference type="Proteomes" id="UP000318758"/>
    </source>
</evidence>
<feature type="domain" description="Flagellin N-terminal" evidence="5">
    <location>
        <begin position="5"/>
        <end position="141"/>
    </location>
</feature>
<evidence type="ECO:0000256" key="1">
    <source>
        <dbReference type="ARBA" id="ARBA00005709"/>
    </source>
</evidence>
<evidence type="ECO:0000259" key="5">
    <source>
        <dbReference type="Pfam" id="PF00669"/>
    </source>
</evidence>
<dbReference type="InterPro" id="IPR001029">
    <property type="entry name" value="Flagellin_N"/>
</dbReference>
<dbReference type="Gene3D" id="6.10.280.190">
    <property type="match status" value="1"/>
</dbReference>
<dbReference type="PANTHER" id="PTHR42792">
    <property type="entry name" value="FLAGELLIN"/>
    <property type="match status" value="1"/>
</dbReference>
<dbReference type="EMBL" id="CP041153">
    <property type="protein sequence ID" value="QDF75910.1"/>
    <property type="molecule type" value="Genomic_DNA"/>
</dbReference>
<name>A0ABX5WQK5_9GAMM</name>
<dbReference type="Pfam" id="PF00700">
    <property type="entry name" value="Flagellin_C"/>
    <property type="match status" value="1"/>
</dbReference>
<evidence type="ECO:0000256" key="4">
    <source>
        <dbReference type="RuleBase" id="RU362073"/>
    </source>
</evidence>